<comment type="caution">
    <text evidence="1">The sequence shown here is derived from an EMBL/GenBank/DDBJ whole genome shotgun (WGS) entry which is preliminary data.</text>
</comment>
<dbReference type="Proteomes" id="UP000650833">
    <property type="component" value="Unassembled WGS sequence"/>
</dbReference>
<organism evidence="1 2">
    <name type="scientific">Mucor plumbeus</name>
    <dbReference type="NCBI Taxonomy" id="97098"/>
    <lineage>
        <taxon>Eukaryota</taxon>
        <taxon>Fungi</taxon>
        <taxon>Fungi incertae sedis</taxon>
        <taxon>Mucoromycota</taxon>
        <taxon>Mucoromycotina</taxon>
        <taxon>Mucoromycetes</taxon>
        <taxon>Mucorales</taxon>
        <taxon>Mucorineae</taxon>
        <taxon>Mucoraceae</taxon>
        <taxon>Mucor</taxon>
    </lineage>
</organism>
<protein>
    <submittedName>
        <fullName evidence="1">Uncharacterized protein</fullName>
    </submittedName>
</protein>
<proteinExistence type="predicted"/>
<accession>A0A8H7QST6</accession>
<dbReference type="AlphaFoldDB" id="A0A8H7QST6"/>
<reference evidence="1" key="1">
    <citation type="submission" date="2020-12" db="EMBL/GenBank/DDBJ databases">
        <title>Metabolic potential, ecology and presence of endohyphal bacteria is reflected in genomic diversity of Mucoromycotina.</title>
        <authorList>
            <person name="Muszewska A."/>
            <person name="Okrasinska A."/>
            <person name="Steczkiewicz K."/>
            <person name="Drgas O."/>
            <person name="Orlowska M."/>
            <person name="Perlinska-Lenart U."/>
            <person name="Aleksandrzak-Piekarczyk T."/>
            <person name="Szatraj K."/>
            <person name="Zielenkiewicz U."/>
            <person name="Pilsyk S."/>
            <person name="Malc E."/>
            <person name="Mieczkowski P."/>
            <person name="Kruszewska J.S."/>
            <person name="Biernat P."/>
            <person name="Pawlowska J."/>
        </authorList>
    </citation>
    <scope>NUCLEOTIDE SEQUENCE</scope>
    <source>
        <strain evidence="1">CBS 226.32</strain>
    </source>
</reference>
<dbReference type="OrthoDB" id="2285904at2759"/>
<gene>
    <name evidence="1" type="ORF">INT46_011253</name>
</gene>
<name>A0A8H7QST6_9FUNG</name>
<evidence type="ECO:0000313" key="2">
    <source>
        <dbReference type="Proteomes" id="UP000650833"/>
    </source>
</evidence>
<feature type="non-terminal residue" evidence="1">
    <location>
        <position position="1"/>
    </location>
</feature>
<evidence type="ECO:0000313" key="1">
    <source>
        <dbReference type="EMBL" id="KAG2198107.1"/>
    </source>
</evidence>
<dbReference type="EMBL" id="JAEPRC010000402">
    <property type="protein sequence ID" value="KAG2198107.1"/>
    <property type="molecule type" value="Genomic_DNA"/>
</dbReference>
<sequence length="149" mass="17471">DEDFKANYDKLFQVSHLELIPSAFYGAKGAQELSLKTYPLHKAIVDVLGHDEVNLYKGLSSHVTKMARQLHYTDFHNMWSDNTIVNKLLTRLLRFLLIIHLYPNQANDFKTNKAKHQNKGKRATRRKKSYQLQNTRGTYCLFFAYYLLC</sequence>
<keyword evidence="2" id="KW-1185">Reference proteome</keyword>